<gene>
    <name evidence="3" type="ORF">Q2100_14495</name>
</gene>
<proteinExistence type="predicted"/>
<accession>A0ABT8UIU5</accession>
<dbReference type="InterPro" id="IPR006073">
    <property type="entry name" value="GTP-bd"/>
</dbReference>
<reference evidence="3" key="1">
    <citation type="submission" date="2023-07" db="EMBL/GenBank/DDBJ databases">
        <title>Mycolicibacterium sp. nov., a novel bacterial species.</title>
        <authorList>
            <person name="Cao Y."/>
        </authorList>
    </citation>
    <scope>NUCLEOTIDE SEQUENCE</scope>
    <source>
        <strain evidence="3">KC 300</strain>
    </source>
</reference>
<keyword evidence="4" id="KW-1185">Reference proteome</keyword>
<comment type="caution">
    <text evidence="3">The sequence shown here is derived from an EMBL/GenBank/DDBJ whole genome shotgun (WGS) entry which is preliminary data.</text>
</comment>
<dbReference type="PANTHER" id="PTHR42698">
    <property type="entry name" value="GTPASE ERA"/>
    <property type="match status" value="1"/>
</dbReference>
<keyword evidence="1" id="KW-0812">Transmembrane</keyword>
<evidence type="ECO:0000259" key="2">
    <source>
        <dbReference type="Pfam" id="PF01926"/>
    </source>
</evidence>
<feature type="transmembrane region" description="Helical" evidence="1">
    <location>
        <begin position="417"/>
        <end position="439"/>
    </location>
</feature>
<dbReference type="Pfam" id="PF01926">
    <property type="entry name" value="MMR_HSR1"/>
    <property type="match status" value="1"/>
</dbReference>
<feature type="domain" description="G" evidence="2">
    <location>
        <begin position="49"/>
        <end position="161"/>
    </location>
</feature>
<dbReference type="Proteomes" id="UP001168823">
    <property type="component" value="Unassembled WGS sequence"/>
</dbReference>
<dbReference type="Gene3D" id="3.40.50.300">
    <property type="entry name" value="P-loop containing nucleotide triphosphate hydrolases"/>
    <property type="match status" value="1"/>
</dbReference>
<dbReference type="SUPFAM" id="SSF52540">
    <property type="entry name" value="P-loop containing nucleoside triphosphate hydrolases"/>
    <property type="match status" value="1"/>
</dbReference>
<protein>
    <submittedName>
        <fullName evidence="3">50S ribosome-binding GTPase</fullName>
    </submittedName>
</protein>
<dbReference type="InterPro" id="IPR005662">
    <property type="entry name" value="GTPase_Era-like"/>
</dbReference>
<dbReference type="EMBL" id="JAUMSQ010000098">
    <property type="protein sequence ID" value="MDO3636957.1"/>
    <property type="molecule type" value="Genomic_DNA"/>
</dbReference>
<keyword evidence="1" id="KW-0472">Membrane</keyword>
<name>A0ABT8UIU5_9MYCO</name>
<sequence length="526" mass="55425">MTLVDRLAALSSVVALGTGRLPDEVLRDLRDLDQRAGSRLRLSGEYTVIALAGATGSGKSSLFNVVAGASLAEVGVRRPTTSATQAVVFGPDGATELLDWLEIRSRQHGDASAAPELSGLVLLDLPDHDSTEVSHRAEVDRLVRLVDAFIWVLDPQKYADAVLHDDYLRPLAAHRDVMVVALNQSDRLPAADVAACVRDLDRLLAEDGLGGVPVLATSAVTPDGAAPLREFLVATVANHKARTARVSADLDTAAARLAPLVPPPRSVPALRDAERRLQSTLAGAAGVPAVVGAVGRAYERRGLAAVGWPPLRWMQHLRPDPLRRLGIGQSSTGDEVLRRTSLPSASAASRAGVDSAVRSLADTASSGLPAPWPRMLLEAAKSRAGAVPDALDRAVGGADLGTNRPPRWWRLVGAVQWALLAAAVAGGVWLGLLAVLAYLQIGLDAPSLGPFAWPTVLLVGGLASGLALRVLIRPFVAVGAARRRRRATAELSRRVEAVGEEFVLSPLRAESSLYGELSAAVHRLNR</sequence>
<dbReference type="PANTHER" id="PTHR42698:SF1">
    <property type="entry name" value="GTPASE ERA, MITOCHONDRIAL"/>
    <property type="match status" value="1"/>
</dbReference>
<dbReference type="RefSeq" id="WP_302914633.1">
    <property type="nucleotide sequence ID" value="NZ_JAUMSQ010000098.1"/>
</dbReference>
<evidence type="ECO:0000313" key="3">
    <source>
        <dbReference type="EMBL" id="MDO3636957.1"/>
    </source>
</evidence>
<evidence type="ECO:0000313" key="4">
    <source>
        <dbReference type="Proteomes" id="UP001168823"/>
    </source>
</evidence>
<evidence type="ECO:0000256" key="1">
    <source>
        <dbReference type="SAM" id="Phobius"/>
    </source>
</evidence>
<feature type="transmembrane region" description="Helical" evidence="1">
    <location>
        <begin position="451"/>
        <end position="476"/>
    </location>
</feature>
<dbReference type="InterPro" id="IPR027417">
    <property type="entry name" value="P-loop_NTPase"/>
</dbReference>
<organism evidence="3 4">
    <name type="scientific">Mycolicibacterium arseniciresistens</name>
    <dbReference type="NCBI Taxonomy" id="3062257"/>
    <lineage>
        <taxon>Bacteria</taxon>
        <taxon>Bacillati</taxon>
        <taxon>Actinomycetota</taxon>
        <taxon>Actinomycetes</taxon>
        <taxon>Mycobacteriales</taxon>
        <taxon>Mycobacteriaceae</taxon>
        <taxon>Mycolicibacterium</taxon>
    </lineage>
</organism>
<keyword evidence="1" id="KW-1133">Transmembrane helix</keyword>